<dbReference type="CDD" id="cd03527">
    <property type="entry name" value="RuBisCO_small"/>
    <property type="match status" value="1"/>
</dbReference>
<dbReference type="GO" id="GO:0016984">
    <property type="term" value="F:ribulose-bisphosphate carboxylase activity"/>
    <property type="evidence" value="ECO:0007669"/>
    <property type="project" value="UniProtKB-UniRule"/>
</dbReference>
<dbReference type="STRING" id="1777144.AWB83_01823"/>
<comment type="function">
    <text evidence="4">RuBisCO catalyzes two reactions: the carboxylation of D-ribulose 1,5-bisphosphate, the primary event in carbon dioxide fixation, as well as the oxidative fragmentation of the pentose substrate. Both reactions occur simultaneously and in competition at the same active site. Although the small subunit is not catalytic it is essential for maximal activity.</text>
</comment>
<dbReference type="InterPro" id="IPR024681">
    <property type="entry name" value="RuBisCO_ssu"/>
</dbReference>
<dbReference type="Proteomes" id="UP000054978">
    <property type="component" value="Unassembled WGS sequence"/>
</dbReference>
<accession>A0A158AH67</accession>
<evidence type="ECO:0000256" key="4">
    <source>
        <dbReference type="HAMAP-Rule" id="MF_00859"/>
    </source>
</evidence>
<reference evidence="6" key="1">
    <citation type="submission" date="2016-01" db="EMBL/GenBank/DDBJ databases">
        <authorList>
            <person name="Peeters C."/>
        </authorList>
    </citation>
    <scope>NUCLEOTIDE SEQUENCE [LARGE SCALE GENOMIC DNA]</scope>
    <source>
        <strain evidence="6">LMG 29326</strain>
    </source>
</reference>
<evidence type="ECO:0000256" key="2">
    <source>
        <dbReference type="ARBA" id="ARBA00023300"/>
    </source>
</evidence>
<dbReference type="SMART" id="SM00961">
    <property type="entry name" value="RuBisCO_small"/>
    <property type="match status" value="1"/>
</dbReference>
<proteinExistence type="inferred from homology"/>
<protein>
    <recommendedName>
        <fullName evidence="4">Ribulose bisphosphate carboxylase small subunit</fullName>
        <shortName evidence="4">RuBisCO small subunit</shortName>
    </recommendedName>
</protein>
<evidence type="ECO:0000313" key="6">
    <source>
        <dbReference type="EMBL" id="SAK57006.1"/>
    </source>
</evidence>
<keyword evidence="6" id="KW-0456">Lyase</keyword>
<dbReference type="PANTHER" id="PTHR31262:SF23">
    <property type="entry name" value="RIBULOSE BISPHOSPHATE CARBOXYLASE SMALL SUBUNIT"/>
    <property type="match status" value="1"/>
</dbReference>
<dbReference type="GO" id="GO:0019253">
    <property type="term" value="P:reductive pentose-phosphate cycle"/>
    <property type="evidence" value="ECO:0007669"/>
    <property type="project" value="UniProtKB-UniRule"/>
</dbReference>
<dbReference type="Gene3D" id="3.30.190.10">
    <property type="entry name" value="Ribulose bisphosphate carboxylase, small subunit"/>
    <property type="match status" value="1"/>
</dbReference>
<gene>
    <name evidence="6" type="primary">cbxSC_1</name>
    <name evidence="4" type="synonym">cbbS</name>
    <name evidence="6" type="ORF">AWB83_01823</name>
</gene>
<dbReference type="InterPro" id="IPR036385">
    <property type="entry name" value="RuBisCO_ssu_sf"/>
</dbReference>
<keyword evidence="7" id="KW-1185">Reference proteome</keyword>
<keyword evidence="2 4" id="KW-0120">Carbon dioxide fixation</keyword>
<dbReference type="Pfam" id="PF00101">
    <property type="entry name" value="RuBisCO_small"/>
    <property type="match status" value="1"/>
</dbReference>
<feature type="domain" description="Ribulose bisphosphate carboxylase small subunit" evidence="5">
    <location>
        <begin position="4"/>
        <end position="103"/>
    </location>
</feature>
<dbReference type="RefSeq" id="WP_087044492.1">
    <property type="nucleotide sequence ID" value="NZ_FCOB02000007.1"/>
</dbReference>
<dbReference type="HAMAP" id="MF_00859">
    <property type="entry name" value="RuBisCO_S_bact"/>
    <property type="match status" value="1"/>
</dbReference>
<dbReference type="SUPFAM" id="SSF55239">
    <property type="entry name" value="RuBisCO, small subunit"/>
    <property type="match status" value="1"/>
</dbReference>
<evidence type="ECO:0000313" key="7">
    <source>
        <dbReference type="Proteomes" id="UP000054978"/>
    </source>
</evidence>
<dbReference type="InterPro" id="IPR000894">
    <property type="entry name" value="RuBisCO_ssu_dom"/>
</dbReference>
<dbReference type="EMBL" id="FCOB02000007">
    <property type="protein sequence ID" value="SAK57006.1"/>
    <property type="molecule type" value="Genomic_DNA"/>
</dbReference>
<evidence type="ECO:0000256" key="1">
    <source>
        <dbReference type="ARBA" id="ARBA00022567"/>
    </source>
</evidence>
<name>A0A158AH67_9BURK</name>
<dbReference type="AlphaFoldDB" id="A0A158AH67"/>
<sequence>MRITQGTFSYLPDLTDEQITRQLEYCLDKGWAVGIEYTDDPHPRNTYWEMFGLPMFDLRDAAGLLLEINNARKTFPNQYIRVTAFDSTHTIESVVLSFIVNRPAHEPGFRLVRQEDESRRIRYSIESYAVLFHPEGERY</sequence>
<evidence type="ECO:0000259" key="5">
    <source>
        <dbReference type="SMART" id="SM00961"/>
    </source>
</evidence>
<organism evidence="6 7">
    <name type="scientific">Caballeronia ptereochthonis</name>
    <dbReference type="NCBI Taxonomy" id="1777144"/>
    <lineage>
        <taxon>Bacteria</taxon>
        <taxon>Pseudomonadati</taxon>
        <taxon>Pseudomonadota</taxon>
        <taxon>Betaproteobacteria</taxon>
        <taxon>Burkholderiales</taxon>
        <taxon>Burkholderiaceae</taxon>
        <taxon>Caballeronia</taxon>
    </lineage>
</organism>
<evidence type="ECO:0000256" key="3">
    <source>
        <dbReference type="ARBA" id="ARBA00038826"/>
    </source>
</evidence>
<comment type="miscellaneous">
    <text evidence="4">The basic functional RuBisCO is composed of a large chain homodimer in a 'head-to-tail' conformation. In form I RuBisCO this homodimer is arranged in a barrel-like tetramer with the small subunits forming a tetrameric 'cap' on each end of the 'barrel'.</text>
</comment>
<comment type="subunit">
    <text evidence="3 4">Heterohexadecamer of 8 large and 8 small subunits.</text>
</comment>
<comment type="caution">
    <text evidence="6">The sequence shown here is derived from an EMBL/GenBank/DDBJ whole genome shotgun (WGS) entry which is preliminary data.</text>
</comment>
<dbReference type="OrthoDB" id="9788955at2"/>
<keyword evidence="1 4" id="KW-0113">Calvin cycle</keyword>
<comment type="similarity">
    <text evidence="4">Belongs to the RuBisCO small chain family.</text>
</comment>
<dbReference type="PANTHER" id="PTHR31262">
    <property type="entry name" value="RIBULOSE BISPHOSPHATE CARBOXYLASE SMALL CHAIN 1, CHLOROPLASTIC"/>
    <property type="match status" value="1"/>
</dbReference>